<protein>
    <submittedName>
        <fullName evidence="3">Uncharacterized protein</fullName>
    </submittedName>
</protein>
<keyword evidence="1" id="KW-0175">Coiled coil</keyword>
<name>A0A178MXI5_9PROT</name>
<evidence type="ECO:0000256" key="1">
    <source>
        <dbReference type="SAM" id="Coils"/>
    </source>
</evidence>
<feature type="transmembrane region" description="Helical" evidence="2">
    <location>
        <begin position="56"/>
        <end position="75"/>
    </location>
</feature>
<feature type="transmembrane region" description="Helical" evidence="2">
    <location>
        <begin position="16"/>
        <end position="36"/>
    </location>
</feature>
<gene>
    <name evidence="3" type="ORF">A6A05_07870</name>
</gene>
<keyword evidence="2" id="KW-0472">Membrane</keyword>
<comment type="caution">
    <text evidence="3">The sequence shown here is derived from an EMBL/GenBank/DDBJ whole genome shotgun (WGS) entry which is preliminary data.</text>
</comment>
<sequence length="244" mass="27453">MDVDAEIAVLDKQRKFLTRMGIGLTAVFAGILAGYVHHKGGIAEMLALPLNNMGDFLAGACSPLAFLWLVVGYRMQALELEQNSKALRQQAEEMRSAVEQAKEQAQAMRGHERIALQNLLLETRKQFEEDLALLAAHIAMKHSGTECDVYWGKLASGDKYIFCTYMCERIDSDMSEWGRYFTDPSAPEKQREIASLSNRYMFIFDKFTSLLKAIDGGSFISFYENSPYGRLNQALKSLSLKPEV</sequence>
<organism evidence="3 4">
    <name type="scientific">Magnetospirillum moscoviense</name>
    <dbReference type="NCBI Taxonomy" id="1437059"/>
    <lineage>
        <taxon>Bacteria</taxon>
        <taxon>Pseudomonadati</taxon>
        <taxon>Pseudomonadota</taxon>
        <taxon>Alphaproteobacteria</taxon>
        <taxon>Rhodospirillales</taxon>
        <taxon>Rhodospirillaceae</taxon>
        <taxon>Magnetospirillum</taxon>
    </lineage>
</organism>
<dbReference type="OrthoDB" id="7408523at2"/>
<dbReference type="Proteomes" id="UP000078543">
    <property type="component" value="Unassembled WGS sequence"/>
</dbReference>
<keyword evidence="2" id="KW-1133">Transmembrane helix</keyword>
<evidence type="ECO:0000313" key="3">
    <source>
        <dbReference type="EMBL" id="OAN56879.1"/>
    </source>
</evidence>
<dbReference type="STRING" id="1437059.A6A05_07870"/>
<evidence type="ECO:0000256" key="2">
    <source>
        <dbReference type="SAM" id="Phobius"/>
    </source>
</evidence>
<keyword evidence="2" id="KW-0812">Transmembrane</keyword>
<dbReference type="RefSeq" id="WP_068497740.1">
    <property type="nucleotide sequence ID" value="NZ_LWQU01000085.1"/>
</dbReference>
<dbReference type="EMBL" id="LWQU01000085">
    <property type="protein sequence ID" value="OAN56879.1"/>
    <property type="molecule type" value="Genomic_DNA"/>
</dbReference>
<feature type="coiled-coil region" evidence="1">
    <location>
        <begin position="77"/>
        <end position="111"/>
    </location>
</feature>
<evidence type="ECO:0000313" key="4">
    <source>
        <dbReference type="Proteomes" id="UP000078543"/>
    </source>
</evidence>
<accession>A0A178MXI5</accession>
<proteinExistence type="predicted"/>
<keyword evidence="4" id="KW-1185">Reference proteome</keyword>
<reference evidence="3 4" key="1">
    <citation type="submission" date="2016-04" db="EMBL/GenBank/DDBJ databases">
        <title>Draft genome sequence of freshwater magnetotactic bacteria Magnetospirillum marisnigri SP-1 and Magnetospirillum moscoviense BB-1.</title>
        <authorList>
            <person name="Koziaeva V."/>
            <person name="Dziuba M.V."/>
            <person name="Ivanov T.M."/>
            <person name="Kuznetsov B."/>
            <person name="Grouzdev D.S."/>
        </authorList>
    </citation>
    <scope>NUCLEOTIDE SEQUENCE [LARGE SCALE GENOMIC DNA]</scope>
    <source>
        <strain evidence="3 4">BB-1</strain>
    </source>
</reference>
<dbReference type="AlphaFoldDB" id="A0A178MXI5"/>